<reference evidence="1 2" key="2">
    <citation type="journal article" date="2022" name="Mol. Ecol. Resour.">
        <title>The genomes of chicory, endive, great burdock and yacon provide insights into Asteraceae paleo-polyploidization history and plant inulin production.</title>
        <authorList>
            <person name="Fan W."/>
            <person name="Wang S."/>
            <person name="Wang H."/>
            <person name="Wang A."/>
            <person name="Jiang F."/>
            <person name="Liu H."/>
            <person name="Zhao H."/>
            <person name="Xu D."/>
            <person name="Zhang Y."/>
        </authorList>
    </citation>
    <scope>NUCLEOTIDE SEQUENCE [LARGE SCALE GENOMIC DNA]</scope>
    <source>
        <strain evidence="2">cv. Punajuju</strain>
        <tissue evidence="1">Leaves</tissue>
    </source>
</reference>
<name>A0ACB9HAD3_CICIN</name>
<organism evidence="1 2">
    <name type="scientific">Cichorium intybus</name>
    <name type="common">Chicory</name>
    <dbReference type="NCBI Taxonomy" id="13427"/>
    <lineage>
        <taxon>Eukaryota</taxon>
        <taxon>Viridiplantae</taxon>
        <taxon>Streptophyta</taxon>
        <taxon>Embryophyta</taxon>
        <taxon>Tracheophyta</taxon>
        <taxon>Spermatophyta</taxon>
        <taxon>Magnoliopsida</taxon>
        <taxon>eudicotyledons</taxon>
        <taxon>Gunneridae</taxon>
        <taxon>Pentapetalae</taxon>
        <taxon>asterids</taxon>
        <taxon>campanulids</taxon>
        <taxon>Asterales</taxon>
        <taxon>Asteraceae</taxon>
        <taxon>Cichorioideae</taxon>
        <taxon>Cichorieae</taxon>
        <taxon>Cichoriinae</taxon>
        <taxon>Cichorium</taxon>
    </lineage>
</organism>
<comment type="caution">
    <text evidence="1">The sequence shown here is derived from an EMBL/GenBank/DDBJ whole genome shotgun (WGS) entry which is preliminary data.</text>
</comment>
<evidence type="ECO:0000313" key="2">
    <source>
        <dbReference type="Proteomes" id="UP001055811"/>
    </source>
</evidence>
<reference evidence="2" key="1">
    <citation type="journal article" date="2022" name="Mol. Ecol. Resour.">
        <title>The genomes of chicory, endive, great burdock and yacon provide insights into Asteraceae palaeo-polyploidization history and plant inulin production.</title>
        <authorList>
            <person name="Fan W."/>
            <person name="Wang S."/>
            <person name="Wang H."/>
            <person name="Wang A."/>
            <person name="Jiang F."/>
            <person name="Liu H."/>
            <person name="Zhao H."/>
            <person name="Xu D."/>
            <person name="Zhang Y."/>
        </authorList>
    </citation>
    <scope>NUCLEOTIDE SEQUENCE [LARGE SCALE GENOMIC DNA]</scope>
    <source>
        <strain evidence="2">cv. Punajuju</strain>
    </source>
</reference>
<proteinExistence type="predicted"/>
<accession>A0ACB9HAD3</accession>
<dbReference type="EMBL" id="CM042009">
    <property type="protein sequence ID" value="KAI3792286.1"/>
    <property type="molecule type" value="Genomic_DNA"/>
</dbReference>
<dbReference type="Proteomes" id="UP001055811">
    <property type="component" value="Linkage Group LG01"/>
</dbReference>
<keyword evidence="2" id="KW-1185">Reference proteome</keyword>
<gene>
    <name evidence="1" type="ORF">L2E82_06161</name>
</gene>
<evidence type="ECO:0000313" key="1">
    <source>
        <dbReference type="EMBL" id="KAI3792286.1"/>
    </source>
</evidence>
<sequence>MVLIVGARCYCYLCLCVHEIMADLALERRLNKSRLRVGIVSYGDDARDGVLFIPVCNSNRNGRMGR</sequence>
<protein>
    <submittedName>
        <fullName evidence="1">Uncharacterized protein</fullName>
    </submittedName>
</protein>